<organism evidence="4 5">
    <name type="scientific">Candidatus Kerfeldbacteria bacterium CG15_BIG_FIL_POST_REV_8_21_14_020_45_12</name>
    <dbReference type="NCBI Taxonomy" id="2014247"/>
    <lineage>
        <taxon>Bacteria</taxon>
        <taxon>Candidatus Kerfeldiibacteriota</taxon>
    </lineage>
</organism>
<dbReference type="PANTHER" id="PTHR43343">
    <property type="entry name" value="PEPTIDASE S12"/>
    <property type="match status" value="1"/>
</dbReference>
<dbReference type="InterPro" id="IPR001478">
    <property type="entry name" value="PDZ"/>
</dbReference>
<evidence type="ECO:0000313" key="5">
    <source>
        <dbReference type="Proteomes" id="UP000230292"/>
    </source>
</evidence>
<dbReference type="InterPro" id="IPR036034">
    <property type="entry name" value="PDZ_sf"/>
</dbReference>
<dbReference type="GO" id="GO:0004252">
    <property type="term" value="F:serine-type endopeptidase activity"/>
    <property type="evidence" value="ECO:0007669"/>
    <property type="project" value="InterPro"/>
</dbReference>
<dbReference type="Gene3D" id="2.40.10.120">
    <property type="match status" value="1"/>
</dbReference>
<accession>A0A2M7H3P8</accession>
<feature type="domain" description="PDZ" evidence="3">
    <location>
        <begin position="310"/>
        <end position="394"/>
    </location>
</feature>
<dbReference type="SUPFAM" id="SSF50494">
    <property type="entry name" value="Trypsin-like serine proteases"/>
    <property type="match status" value="1"/>
</dbReference>
<dbReference type="PRINTS" id="PR00834">
    <property type="entry name" value="PROTEASES2C"/>
</dbReference>
<gene>
    <name evidence="4" type="ORF">COW24_03290</name>
</gene>
<dbReference type="Proteomes" id="UP000230292">
    <property type="component" value="Unassembled WGS sequence"/>
</dbReference>
<dbReference type="EMBL" id="PFGC01000038">
    <property type="protein sequence ID" value="PIW36839.1"/>
    <property type="molecule type" value="Genomic_DNA"/>
</dbReference>
<dbReference type="Pfam" id="PF13365">
    <property type="entry name" value="Trypsin_2"/>
    <property type="match status" value="1"/>
</dbReference>
<dbReference type="SUPFAM" id="SSF50156">
    <property type="entry name" value="PDZ domain-like"/>
    <property type="match status" value="1"/>
</dbReference>
<evidence type="ECO:0000256" key="2">
    <source>
        <dbReference type="ARBA" id="ARBA00022801"/>
    </source>
</evidence>
<dbReference type="InterPro" id="IPR009003">
    <property type="entry name" value="Peptidase_S1_PA"/>
</dbReference>
<reference evidence="4 5" key="1">
    <citation type="submission" date="2017-09" db="EMBL/GenBank/DDBJ databases">
        <title>Depth-based differentiation of microbial function through sediment-hosted aquifers and enrichment of novel symbionts in the deep terrestrial subsurface.</title>
        <authorList>
            <person name="Probst A.J."/>
            <person name="Ladd B."/>
            <person name="Jarett J.K."/>
            <person name="Geller-Mcgrath D.E."/>
            <person name="Sieber C.M."/>
            <person name="Emerson J.B."/>
            <person name="Anantharaman K."/>
            <person name="Thomas B.C."/>
            <person name="Malmstrom R."/>
            <person name="Stieglmeier M."/>
            <person name="Klingl A."/>
            <person name="Woyke T."/>
            <person name="Ryan C.M."/>
            <person name="Banfield J.F."/>
        </authorList>
    </citation>
    <scope>NUCLEOTIDE SEQUENCE [LARGE SCALE GENOMIC DNA]</scope>
    <source>
        <strain evidence="4">CG15_BIG_FIL_POST_REV_8_21_14_020_45_12</strain>
    </source>
</reference>
<dbReference type="Pfam" id="PF13180">
    <property type="entry name" value="PDZ_2"/>
    <property type="match status" value="1"/>
</dbReference>
<dbReference type="PROSITE" id="PS50106">
    <property type="entry name" value="PDZ"/>
    <property type="match status" value="1"/>
</dbReference>
<evidence type="ECO:0000313" key="4">
    <source>
        <dbReference type="EMBL" id="PIW36839.1"/>
    </source>
</evidence>
<keyword evidence="2" id="KW-0378">Hydrolase</keyword>
<dbReference type="InterPro" id="IPR001940">
    <property type="entry name" value="Peptidase_S1C"/>
</dbReference>
<dbReference type="Gene3D" id="2.30.42.10">
    <property type="match status" value="1"/>
</dbReference>
<proteinExistence type="predicted"/>
<evidence type="ECO:0000256" key="1">
    <source>
        <dbReference type="ARBA" id="ARBA00022670"/>
    </source>
</evidence>
<name>A0A2M7H3P8_9BACT</name>
<evidence type="ECO:0000259" key="3">
    <source>
        <dbReference type="PROSITE" id="PS50106"/>
    </source>
</evidence>
<sequence length="409" mass="42808">MIFNNRTMQSRTGIFILSIVFGLLGGVLGGGLVGFATGAFTFDGVTTQMSDIVTPSGSSEVVKLVEESATTEVVQEATPSVVTITITKELQTRQQFGLNPFGLDPFSDNSNTEGATTEQVEVGGGTGFVVSEDGLILTNRHVVSDPEAGYTVTFDNGDSYEAEVVDIDHLSDLAIIRIDATGLTPLALGDSDQLAQGQIVIAIGNTLGEYSNTVTKGIVSGLARDLGAGYTGLVQTDAAINEGNSGGPLLNLSGEVIGINTAVDRSGEGVGFAIPINDAKSAVESVKTNGRIIRAGLGVRYQQIDETFAETNGLKETYGAIIRGDQQTLGVIPNSAAAKAGLTEGDIILEVDGTKVGQDKDLADIIKNYSIGDTATLLIRRSDDTMEIKVTFDEIPEISNKPKKPSQPE</sequence>
<dbReference type="PANTHER" id="PTHR43343:SF3">
    <property type="entry name" value="PROTEASE DO-LIKE 8, CHLOROPLASTIC"/>
    <property type="match status" value="1"/>
</dbReference>
<protein>
    <recommendedName>
        <fullName evidence="3">PDZ domain-containing protein</fullName>
    </recommendedName>
</protein>
<dbReference type="SMART" id="SM00228">
    <property type="entry name" value="PDZ"/>
    <property type="match status" value="1"/>
</dbReference>
<dbReference type="GO" id="GO:0006508">
    <property type="term" value="P:proteolysis"/>
    <property type="evidence" value="ECO:0007669"/>
    <property type="project" value="UniProtKB-KW"/>
</dbReference>
<keyword evidence="1" id="KW-0645">Protease</keyword>
<dbReference type="InterPro" id="IPR051201">
    <property type="entry name" value="Chloro_Bact_Ser_Proteases"/>
</dbReference>
<dbReference type="AlphaFoldDB" id="A0A2M7H3P8"/>
<comment type="caution">
    <text evidence="4">The sequence shown here is derived from an EMBL/GenBank/DDBJ whole genome shotgun (WGS) entry which is preliminary data.</text>
</comment>